<evidence type="ECO:0000313" key="1">
    <source>
        <dbReference type="EMBL" id="KAI3723807.1"/>
    </source>
</evidence>
<dbReference type="Proteomes" id="UP001055811">
    <property type="component" value="Linkage Group LG06"/>
</dbReference>
<reference evidence="2" key="1">
    <citation type="journal article" date="2022" name="Mol. Ecol. Resour.">
        <title>The genomes of chicory, endive, great burdock and yacon provide insights into Asteraceae palaeo-polyploidization history and plant inulin production.</title>
        <authorList>
            <person name="Fan W."/>
            <person name="Wang S."/>
            <person name="Wang H."/>
            <person name="Wang A."/>
            <person name="Jiang F."/>
            <person name="Liu H."/>
            <person name="Zhao H."/>
            <person name="Xu D."/>
            <person name="Zhang Y."/>
        </authorList>
    </citation>
    <scope>NUCLEOTIDE SEQUENCE [LARGE SCALE GENOMIC DNA]</scope>
    <source>
        <strain evidence="2">cv. Punajuju</strain>
    </source>
</reference>
<protein>
    <submittedName>
        <fullName evidence="1">Uncharacterized protein</fullName>
    </submittedName>
</protein>
<name>A0ACB9BP80_CICIN</name>
<sequence length="540" mass="62189">MAYNSNNAVMNYAALLGSNNKAPMLIPEHYDQWADEAVTPPVETEAIISTNKRKTENDKRCMRELKSGLPPIAFNLIRGSKSAKEIWDRLKMRYEGSDVMKKSKVNNILADFSNFKQLDNEKIDQTFERFTNIVYELEKHEVSKTSHETNFRFMQCLRREWKQITMMIKLVINPMPVLLPSSQKQNPMISLKLMMKPTKPAENSKPKSETTPQPEKKLLGDSVYDCNYCFGKNHLAKDYMLRKANEKKERVKDEAYYTKKLEEIWSSGSDDDEIRKPTHGAMFTAHTGHGIWSDDESSDEEKKTKITGVCLMVQGTNFSSNAHLTIPEQVSFLLQNFNVPEELFINDLNEITSDCLHMNQLLVSANSDACQAKEEVISLKRKLKGLCGALEKNQLRIDILEESREQYVKNNELLLKQRNIFCETAKRLYAFITRIYHSSDINLDHHKKLLTFIEFKLKDVDSLSYECESIVSSIEIPNLTYAHGVVPFEKFLSPNDLLKVMDKSLPAIPQAIKINYENAINASDDDTDLDIEEIDCRYFE</sequence>
<keyword evidence="2" id="KW-1185">Reference proteome</keyword>
<comment type="caution">
    <text evidence="1">The sequence shown here is derived from an EMBL/GenBank/DDBJ whole genome shotgun (WGS) entry which is preliminary data.</text>
</comment>
<organism evidence="1 2">
    <name type="scientific">Cichorium intybus</name>
    <name type="common">Chicory</name>
    <dbReference type="NCBI Taxonomy" id="13427"/>
    <lineage>
        <taxon>Eukaryota</taxon>
        <taxon>Viridiplantae</taxon>
        <taxon>Streptophyta</taxon>
        <taxon>Embryophyta</taxon>
        <taxon>Tracheophyta</taxon>
        <taxon>Spermatophyta</taxon>
        <taxon>Magnoliopsida</taxon>
        <taxon>eudicotyledons</taxon>
        <taxon>Gunneridae</taxon>
        <taxon>Pentapetalae</taxon>
        <taxon>asterids</taxon>
        <taxon>campanulids</taxon>
        <taxon>Asterales</taxon>
        <taxon>Asteraceae</taxon>
        <taxon>Cichorioideae</taxon>
        <taxon>Cichorieae</taxon>
        <taxon>Cichoriinae</taxon>
        <taxon>Cichorium</taxon>
    </lineage>
</organism>
<accession>A0ACB9BP80</accession>
<dbReference type="EMBL" id="CM042014">
    <property type="protein sequence ID" value="KAI3723807.1"/>
    <property type="molecule type" value="Genomic_DNA"/>
</dbReference>
<reference evidence="1 2" key="2">
    <citation type="journal article" date="2022" name="Mol. Ecol. Resour.">
        <title>The genomes of chicory, endive, great burdock and yacon provide insights into Asteraceae paleo-polyploidization history and plant inulin production.</title>
        <authorList>
            <person name="Fan W."/>
            <person name="Wang S."/>
            <person name="Wang H."/>
            <person name="Wang A."/>
            <person name="Jiang F."/>
            <person name="Liu H."/>
            <person name="Zhao H."/>
            <person name="Xu D."/>
            <person name="Zhang Y."/>
        </authorList>
    </citation>
    <scope>NUCLEOTIDE SEQUENCE [LARGE SCALE GENOMIC DNA]</scope>
    <source>
        <strain evidence="2">cv. Punajuju</strain>
        <tissue evidence="1">Leaves</tissue>
    </source>
</reference>
<gene>
    <name evidence="1" type="ORF">L2E82_35565</name>
</gene>
<evidence type="ECO:0000313" key="2">
    <source>
        <dbReference type="Proteomes" id="UP001055811"/>
    </source>
</evidence>
<proteinExistence type="predicted"/>